<evidence type="ECO:0000256" key="3">
    <source>
        <dbReference type="ARBA" id="ARBA00022827"/>
    </source>
</evidence>
<feature type="binding site" evidence="5">
    <location>
        <position position="52"/>
    </location>
    <ligand>
        <name>FAD</name>
        <dbReference type="ChEBI" id="CHEBI:57692"/>
    </ligand>
</feature>
<feature type="binding site" evidence="5">
    <location>
        <position position="38"/>
    </location>
    <ligand>
        <name>FAD</name>
        <dbReference type="ChEBI" id="CHEBI:57692"/>
    </ligand>
</feature>
<keyword evidence="2 5" id="KW-0285">Flavoprotein</keyword>
<evidence type="ECO:0000256" key="2">
    <source>
        <dbReference type="ARBA" id="ARBA00022630"/>
    </source>
</evidence>
<feature type="binding site" evidence="5">
    <location>
        <position position="33"/>
    </location>
    <ligand>
        <name>FAD</name>
        <dbReference type="ChEBI" id="CHEBI:57692"/>
    </ligand>
</feature>
<sequence length="106" mass="11605">MTSVSSTTIDNKLCIRAYTPTSSINEVGYFDLVIKVYFNGMNPKFPNGGLKSQFLDSLSLGSTMDVMGPLGHIEYIGHGSFTVYSKPKFAKRLAMLVGGTRITPIY</sequence>
<feature type="binding site" evidence="5">
    <location>
        <position position="18"/>
    </location>
    <ligand>
        <name>FAD</name>
        <dbReference type="ChEBI" id="CHEBI:57692"/>
    </ligand>
</feature>
<comment type="cofactor">
    <cofactor evidence="1 5">
        <name>FAD</name>
        <dbReference type="ChEBI" id="CHEBI:57692"/>
    </cofactor>
</comment>
<dbReference type="PANTHER" id="PTHR19370:SF185">
    <property type="entry name" value="NADH-CYTOCHROME B5 REDUCTASE"/>
    <property type="match status" value="1"/>
</dbReference>
<dbReference type="AlphaFoldDB" id="A0A822ZGV0"/>
<evidence type="ECO:0000256" key="5">
    <source>
        <dbReference type="PIRSR" id="PIRSR601834-1"/>
    </source>
</evidence>
<evidence type="ECO:0000313" key="7">
    <source>
        <dbReference type="EMBL" id="DAD43720.1"/>
    </source>
</evidence>
<keyword evidence="3 5" id="KW-0274">FAD</keyword>
<proteinExistence type="predicted"/>
<dbReference type="GO" id="GO:0016491">
    <property type="term" value="F:oxidoreductase activity"/>
    <property type="evidence" value="ECO:0007669"/>
    <property type="project" value="UniProtKB-KW"/>
</dbReference>
<dbReference type="EMBL" id="DUZY01000006">
    <property type="protein sequence ID" value="DAD43720.1"/>
    <property type="molecule type" value="Genomic_DNA"/>
</dbReference>
<reference evidence="7 8" key="1">
    <citation type="journal article" date="2020" name="Mol. Biol. Evol.">
        <title>Distinct Expression and Methylation Patterns for Genes with Different Fates following a Single Whole-Genome Duplication in Flowering Plants.</title>
        <authorList>
            <person name="Shi T."/>
            <person name="Rahmani R.S."/>
            <person name="Gugger P.F."/>
            <person name="Wang M."/>
            <person name="Li H."/>
            <person name="Zhang Y."/>
            <person name="Li Z."/>
            <person name="Wang Q."/>
            <person name="Van de Peer Y."/>
            <person name="Marchal K."/>
            <person name="Chen J."/>
        </authorList>
    </citation>
    <scope>NUCLEOTIDE SEQUENCE [LARGE SCALE GENOMIC DNA]</scope>
    <source>
        <tissue evidence="7">Leaf</tissue>
    </source>
</reference>
<feature type="domain" description="Flavoprotein pyridine nucleotide cytochrome reductase-like FAD-binding" evidence="6">
    <location>
        <begin position="7"/>
        <end position="75"/>
    </location>
</feature>
<keyword evidence="4" id="KW-0560">Oxidoreductase</keyword>
<evidence type="ECO:0000259" key="6">
    <source>
        <dbReference type="Pfam" id="PF00970"/>
    </source>
</evidence>
<dbReference type="PANTHER" id="PTHR19370">
    <property type="entry name" value="NADH-CYTOCHROME B5 REDUCTASE"/>
    <property type="match status" value="1"/>
</dbReference>
<protein>
    <recommendedName>
        <fullName evidence="6">Flavoprotein pyridine nucleotide cytochrome reductase-like FAD-binding domain-containing protein</fullName>
    </recommendedName>
</protein>
<dbReference type="Proteomes" id="UP000607653">
    <property type="component" value="Unassembled WGS sequence"/>
</dbReference>
<dbReference type="Pfam" id="PF00970">
    <property type="entry name" value="FAD_binding_6"/>
    <property type="match status" value="1"/>
</dbReference>
<dbReference type="Gene3D" id="2.40.30.10">
    <property type="entry name" value="Translation factors"/>
    <property type="match status" value="1"/>
</dbReference>
<evidence type="ECO:0000256" key="4">
    <source>
        <dbReference type="ARBA" id="ARBA00023002"/>
    </source>
</evidence>
<dbReference type="InterPro" id="IPR017938">
    <property type="entry name" value="Riboflavin_synthase-like_b-brl"/>
</dbReference>
<gene>
    <name evidence="7" type="ORF">HUJ06_001950</name>
</gene>
<dbReference type="SUPFAM" id="SSF63380">
    <property type="entry name" value="Riboflavin synthase domain-like"/>
    <property type="match status" value="1"/>
</dbReference>
<name>A0A822ZGV0_NELNU</name>
<feature type="binding site" evidence="5">
    <location>
        <position position="103"/>
    </location>
    <ligand>
        <name>FAD</name>
        <dbReference type="ChEBI" id="CHEBI:57692"/>
    </ligand>
</feature>
<feature type="binding site" evidence="5">
    <location>
        <position position="16"/>
    </location>
    <ligand>
        <name>FAD</name>
        <dbReference type="ChEBI" id="CHEBI:57692"/>
    </ligand>
</feature>
<accession>A0A822ZGV0</accession>
<evidence type="ECO:0000256" key="1">
    <source>
        <dbReference type="ARBA" id="ARBA00001974"/>
    </source>
</evidence>
<dbReference type="InterPro" id="IPR008333">
    <property type="entry name" value="Cbr1-like_FAD-bd_dom"/>
</dbReference>
<dbReference type="PRINTS" id="PR00406">
    <property type="entry name" value="CYTB5RDTASE"/>
</dbReference>
<dbReference type="InterPro" id="IPR001834">
    <property type="entry name" value="CBR-like"/>
</dbReference>
<comment type="caution">
    <text evidence="7">The sequence shown here is derived from an EMBL/GenBank/DDBJ whole genome shotgun (WGS) entry which is preliminary data.</text>
</comment>
<keyword evidence="8" id="KW-1185">Reference proteome</keyword>
<feature type="binding site" evidence="5">
    <location>
        <position position="35"/>
    </location>
    <ligand>
        <name>FAD</name>
        <dbReference type="ChEBI" id="CHEBI:57692"/>
    </ligand>
</feature>
<evidence type="ECO:0000313" key="8">
    <source>
        <dbReference type="Proteomes" id="UP000607653"/>
    </source>
</evidence>
<organism evidence="7 8">
    <name type="scientific">Nelumbo nucifera</name>
    <name type="common">Sacred lotus</name>
    <dbReference type="NCBI Taxonomy" id="4432"/>
    <lineage>
        <taxon>Eukaryota</taxon>
        <taxon>Viridiplantae</taxon>
        <taxon>Streptophyta</taxon>
        <taxon>Embryophyta</taxon>
        <taxon>Tracheophyta</taxon>
        <taxon>Spermatophyta</taxon>
        <taxon>Magnoliopsida</taxon>
        <taxon>Proteales</taxon>
        <taxon>Nelumbonaceae</taxon>
        <taxon>Nelumbo</taxon>
    </lineage>
</organism>